<name>A0ABD3DAI4_9LAMI</name>
<dbReference type="AlphaFoldDB" id="A0ABD3DAI4"/>
<dbReference type="PANTHER" id="PTHR46008">
    <property type="entry name" value="LEAF RUST 10 DISEASE-RESISTANCE LOCUS RECEPTOR-LIKE PROTEIN KINASE-LIKE 1.4"/>
    <property type="match status" value="1"/>
</dbReference>
<evidence type="ECO:0000256" key="2">
    <source>
        <dbReference type="ARBA" id="ARBA00022840"/>
    </source>
</evidence>
<accession>A0ABD3DAI4</accession>
<comment type="caution">
    <text evidence="3">The sequence shown here is derived from an EMBL/GenBank/DDBJ whole genome shotgun (WGS) entry which is preliminary data.</text>
</comment>
<dbReference type="Proteomes" id="UP001632038">
    <property type="component" value="Unassembled WGS sequence"/>
</dbReference>
<keyword evidence="1" id="KW-0547">Nucleotide-binding</keyword>
<organism evidence="3 4">
    <name type="scientific">Castilleja foliolosa</name>
    <dbReference type="NCBI Taxonomy" id="1961234"/>
    <lineage>
        <taxon>Eukaryota</taxon>
        <taxon>Viridiplantae</taxon>
        <taxon>Streptophyta</taxon>
        <taxon>Embryophyta</taxon>
        <taxon>Tracheophyta</taxon>
        <taxon>Spermatophyta</taxon>
        <taxon>Magnoliopsida</taxon>
        <taxon>eudicotyledons</taxon>
        <taxon>Gunneridae</taxon>
        <taxon>Pentapetalae</taxon>
        <taxon>asterids</taxon>
        <taxon>lamiids</taxon>
        <taxon>Lamiales</taxon>
        <taxon>Orobanchaceae</taxon>
        <taxon>Pedicularideae</taxon>
        <taxon>Castillejinae</taxon>
        <taxon>Castilleja</taxon>
    </lineage>
</organism>
<sequence>MIVGVAELAFRCLQNTKDMRPCMDDVLRVLEEIRGGDYSTNVINVPSDDMPLVSRSTNSVASLATDD</sequence>
<gene>
    <name evidence="3" type="ORF">CASFOL_017228</name>
</gene>
<keyword evidence="4" id="KW-1185">Reference proteome</keyword>
<dbReference type="PANTHER" id="PTHR46008:SF2">
    <property type="entry name" value="LEAF RUST 10 DISEASE-RESISTANCE LOCUS RECEPTOR-LIKE PROTEIN KINASE-LIKE 1.4"/>
    <property type="match status" value="1"/>
</dbReference>
<proteinExistence type="predicted"/>
<dbReference type="EMBL" id="JAVIJP010000018">
    <property type="protein sequence ID" value="KAL3639321.1"/>
    <property type="molecule type" value="Genomic_DNA"/>
</dbReference>
<evidence type="ECO:0000256" key="1">
    <source>
        <dbReference type="ARBA" id="ARBA00022741"/>
    </source>
</evidence>
<evidence type="ECO:0000313" key="3">
    <source>
        <dbReference type="EMBL" id="KAL3639321.1"/>
    </source>
</evidence>
<protein>
    <submittedName>
        <fullName evidence="3">Uncharacterized protein</fullName>
    </submittedName>
</protein>
<keyword evidence="2" id="KW-0067">ATP-binding</keyword>
<evidence type="ECO:0000313" key="4">
    <source>
        <dbReference type="Proteomes" id="UP001632038"/>
    </source>
</evidence>
<reference evidence="4" key="1">
    <citation type="journal article" date="2024" name="IScience">
        <title>Strigolactones Initiate the Formation of Haustorium-like Structures in Castilleja.</title>
        <authorList>
            <person name="Buerger M."/>
            <person name="Peterson D."/>
            <person name="Chory J."/>
        </authorList>
    </citation>
    <scope>NUCLEOTIDE SEQUENCE [LARGE SCALE GENOMIC DNA]</scope>
</reference>
<dbReference type="GO" id="GO:0005524">
    <property type="term" value="F:ATP binding"/>
    <property type="evidence" value="ECO:0007669"/>
    <property type="project" value="UniProtKB-KW"/>
</dbReference>